<dbReference type="InterPro" id="IPR040108">
    <property type="entry name" value="Laa1/Sip1/HEATR5"/>
</dbReference>
<proteinExistence type="inferred from homology"/>
<dbReference type="GO" id="GO:0008104">
    <property type="term" value="P:intracellular protein localization"/>
    <property type="evidence" value="ECO:0007669"/>
    <property type="project" value="TreeGrafter"/>
</dbReference>
<dbReference type="Proteomes" id="UP000759131">
    <property type="component" value="Unassembled WGS sequence"/>
</dbReference>
<comment type="similarity">
    <text evidence="1">Belongs to the HEATR5 family.</text>
</comment>
<accession>A0A7R9L1N5</accession>
<dbReference type="EMBL" id="OC866883">
    <property type="protein sequence ID" value="CAD7633195.1"/>
    <property type="molecule type" value="Genomic_DNA"/>
</dbReference>
<protein>
    <recommendedName>
        <fullName evidence="4">HEAT repeat-containing protein 5B</fullName>
    </recommendedName>
</protein>
<reference evidence="2" key="1">
    <citation type="submission" date="2020-11" db="EMBL/GenBank/DDBJ databases">
        <authorList>
            <person name="Tran Van P."/>
        </authorList>
    </citation>
    <scope>NUCLEOTIDE SEQUENCE</scope>
</reference>
<dbReference type="PANTHER" id="PTHR21663">
    <property type="entry name" value="HYPOTHETICAL HEAT DOMAIN-CONTAINING"/>
    <property type="match status" value="1"/>
</dbReference>
<dbReference type="GO" id="GO:0005829">
    <property type="term" value="C:cytosol"/>
    <property type="evidence" value="ECO:0007669"/>
    <property type="project" value="GOC"/>
</dbReference>
<feature type="non-terminal residue" evidence="2">
    <location>
        <position position="1"/>
    </location>
</feature>
<dbReference type="GO" id="GO:0030139">
    <property type="term" value="C:endocytic vesicle"/>
    <property type="evidence" value="ECO:0007669"/>
    <property type="project" value="TreeGrafter"/>
</dbReference>
<dbReference type="GO" id="GO:0006897">
    <property type="term" value="P:endocytosis"/>
    <property type="evidence" value="ECO:0007669"/>
    <property type="project" value="TreeGrafter"/>
</dbReference>
<sequence>PRSSKELESEKARGDAFTWQITLENRAGALSAMASFLAHCDKLATDEVNRRLLTPIESALTMLAALGPVFKSYGPSVKASAAMVRLRLYETLLLLPPQSYDNCYTNLLRLLVSEFTLTENVANTTSSLLRSFCHSDDDTILGSWLQETDHKAIEDQVLKSLQPNSSSSSGAIEHDTTHLYKTLPNDIAFPGPYPLGVAVIDKSALVFSNVFPYVAIKHRIQMLKHFNECIKHAKAARQEAIQINILTAILGALKILAENKMSLGTDEVKKLVVNLTLNTMSHANPLLRCASAEGLGRCGQVISDGRFVAEMAQQCFDKLKSARDALSRTGHSLALGCIHRYVGGLGSSQHLNTSISILLALAQDMSNATVQVWALHALTLIADSGGPMFRSYVEPTLSHCLKLLLQVPMSYCDVHQCIGKCLSAMITTIGPELQTNTNSICATRSSLLIACAIMQENDDFLVQAEAIGCLQQLHMFAPKHVNLSSLVPVLCEAIRSPHLMLRRASVMCLHQLSQREAKEVSEHVYLWTKDSKNDNLKKLFNSSVVGDHGLSGMLVSMLDYEKDDITVNNIHKIVQSLVQTLGSDHLFQWLSLCREVLTAADPNSALPSPDKDMDGDNDEMVDVEERFKASEEPSTHPPISPRWLTRVFTTQTLCRIINSCENAANSGTHFDLSIARERRAVTGGAEDFLALHLSDLIRMAFMAATSDSDALRMEGLKALQLIIDKFSKVPEPEFPDHVILEQYQAQVGAARLPEPEFPDHVILEQYQAQVGAALRPAFSADTPSHVTAMACQVCSAWIGSGVARDLNDLRRVNQLLVSSLAKLQKDSSSRLYNESASTIEKLAILKAWAEVYVVSMAHNVTNSETISAENDKDLATDAANESLLELVAPELPSLSRHWLNALKDHALLTLPAEFSSQLPHDGGAFYTSDTIEIARPRYRASWPPILHAAALWLCSNGFEVSAESSASSAEERFHLLFGICMEALCNPKSTEPLSFIVVCLKSLQQLMCHPFPQSLLGKDKQLSIELCNVLHRLLLTRETPECQILILNIVQIVTHSQLKYLDNEKKRLLRELAPANQEPEDSDKALATLGEGGESGDIIPGQSLVYALLEVCLCVLVRQLPQLSPLLANTPGLALTVPKSSFRLTEESAALIGRALQILCDLPLLCSPKGSTVILPSILYLVTGVLRESSTQMNGVSIADSQPVSTVLSCLRSLSASSLAKNSICGQKWTELLQSTLAVILDLCKTSDSDEPKPDEITTLLAVGIFIVKAPSAVVQAPNLQYPAINLLKQSLQSDKKLVQLKCIQTIRAIFEQSMSEVSVPYIHILAPRMIELLNNLVKNVKTNDFVSQVECEIVLELFQTLEVLIEIAQNDKKANILVIYLPLMVNLLSDDNISRVRGYRRVLHNHALQKLTSIGPKHPQEFRQVIGSVPKFRNNLENAIRNQQISENSVQNVSQNVSVHKENPTIKLKVDFSNYTENLN</sequence>
<evidence type="ECO:0000256" key="1">
    <source>
        <dbReference type="ARBA" id="ARBA00008304"/>
    </source>
</evidence>
<dbReference type="Pfam" id="PF25468">
    <property type="entry name" value="HEAT_HEATR5A"/>
    <property type="match status" value="1"/>
</dbReference>
<dbReference type="FunFam" id="1.25.10.10:FF:000138">
    <property type="entry name" value="Putative HEAT repeat-containing protein 5B"/>
    <property type="match status" value="1"/>
</dbReference>
<dbReference type="InterPro" id="IPR016024">
    <property type="entry name" value="ARM-type_fold"/>
</dbReference>
<evidence type="ECO:0000313" key="2">
    <source>
        <dbReference type="EMBL" id="CAD7633195.1"/>
    </source>
</evidence>
<keyword evidence="3" id="KW-1185">Reference proteome</keyword>
<name>A0A7R9L1N5_9ACAR</name>
<dbReference type="EMBL" id="CAJPIZ010012308">
    <property type="protein sequence ID" value="CAG2113625.1"/>
    <property type="molecule type" value="Genomic_DNA"/>
</dbReference>
<dbReference type="Gene3D" id="1.25.10.10">
    <property type="entry name" value="Leucine-rich Repeat Variant"/>
    <property type="match status" value="1"/>
</dbReference>
<evidence type="ECO:0008006" key="4">
    <source>
        <dbReference type="Google" id="ProtNLM"/>
    </source>
</evidence>
<dbReference type="InterPro" id="IPR011989">
    <property type="entry name" value="ARM-like"/>
</dbReference>
<evidence type="ECO:0000313" key="3">
    <source>
        <dbReference type="Proteomes" id="UP000759131"/>
    </source>
</evidence>
<dbReference type="InterPro" id="IPR046837">
    <property type="entry name" value="Laa1/Sip1/HEATR5-like_HEAT"/>
</dbReference>
<gene>
    <name evidence="2" type="ORF">OSB1V03_LOCUS13593</name>
</gene>
<dbReference type="PANTHER" id="PTHR21663:SF0">
    <property type="entry name" value="HEAT REPEAT-CONTAINING PROTEIN 5B"/>
    <property type="match status" value="1"/>
</dbReference>
<dbReference type="GO" id="GO:0005794">
    <property type="term" value="C:Golgi apparatus"/>
    <property type="evidence" value="ECO:0007669"/>
    <property type="project" value="TreeGrafter"/>
</dbReference>
<dbReference type="OrthoDB" id="192608at2759"/>
<dbReference type="Pfam" id="PF20210">
    <property type="entry name" value="Laa1_Sip1_HTR5"/>
    <property type="match status" value="2"/>
</dbReference>
<dbReference type="GO" id="GO:0016020">
    <property type="term" value="C:membrane"/>
    <property type="evidence" value="ECO:0007669"/>
    <property type="project" value="TreeGrafter"/>
</dbReference>
<organism evidence="2">
    <name type="scientific">Medioppia subpectinata</name>
    <dbReference type="NCBI Taxonomy" id="1979941"/>
    <lineage>
        <taxon>Eukaryota</taxon>
        <taxon>Metazoa</taxon>
        <taxon>Ecdysozoa</taxon>
        <taxon>Arthropoda</taxon>
        <taxon>Chelicerata</taxon>
        <taxon>Arachnida</taxon>
        <taxon>Acari</taxon>
        <taxon>Acariformes</taxon>
        <taxon>Sarcoptiformes</taxon>
        <taxon>Oribatida</taxon>
        <taxon>Brachypylina</taxon>
        <taxon>Oppioidea</taxon>
        <taxon>Oppiidae</taxon>
        <taxon>Medioppia</taxon>
    </lineage>
</organism>
<dbReference type="SUPFAM" id="SSF48371">
    <property type="entry name" value="ARM repeat"/>
    <property type="match status" value="2"/>
</dbReference>
<dbReference type="GO" id="GO:0042147">
    <property type="term" value="P:retrograde transport, endosome to Golgi"/>
    <property type="evidence" value="ECO:0007669"/>
    <property type="project" value="TreeGrafter"/>
</dbReference>